<name>A0A8D8CFM3_CULPI</name>
<feature type="region of interest" description="Disordered" evidence="1">
    <location>
        <begin position="1"/>
        <end position="42"/>
    </location>
</feature>
<reference evidence="2" key="1">
    <citation type="submission" date="2021-05" db="EMBL/GenBank/DDBJ databases">
        <authorList>
            <person name="Alioto T."/>
            <person name="Alioto T."/>
            <person name="Gomez Garrido J."/>
        </authorList>
    </citation>
    <scope>NUCLEOTIDE SEQUENCE</scope>
</reference>
<evidence type="ECO:0000256" key="1">
    <source>
        <dbReference type="SAM" id="MobiDB-lite"/>
    </source>
</evidence>
<feature type="compositionally biased region" description="Polar residues" evidence="1">
    <location>
        <begin position="10"/>
        <end position="19"/>
    </location>
</feature>
<accession>A0A8D8CFM3</accession>
<dbReference type="AlphaFoldDB" id="A0A8D8CFM3"/>
<organism evidence="2">
    <name type="scientific">Culex pipiens</name>
    <name type="common">House mosquito</name>
    <dbReference type="NCBI Taxonomy" id="7175"/>
    <lineage>
        <taxon>Eukaryota</taxon>
        <taxon>Metazoa</taxon>
        <taxon>Ecdysozoa</taxon>
        <taxon>Arthropoda</taxon>
        <taxon>Hexapoda</taxon>
        <taxon>Insecta</taxon>
        <taxon>Pterygota</taxon>
        <taxon>Neoptera</taxon>
        <taxon>Endopterygota</taxon>
        <taxon>Diptera</taxon>
        <taxon>Nematocera</taxon>
        <taxon>Culicoidea</taxon>
        <taxon>Culicidae</taxon>
        <taxon>Culicinae</taxon>
        <taxon>Culicini</taxon>
        <taxon>Culex</taxon>
        <taxon>Culex</taxon>
    </lineage>
</organism>
<dbReference type="EMBL" id="HBUE01119778">
    <property type="protein sequence ID" value="CAG6491857.1"/>
    <property type="molecule type" value="Transcribed_RNA"/>
</dbReference>
<sequence length="99" mass="11029">MGSHSIPPAASSTGIQGPTSLRRRETHHQRVRPTLRDLANDRREVPGHAARLERAGLFLRRVHEGVLLRPRSGHLPAHTELLPHRQASLPAARVSPELR</sequence>
<dbReference type="EMBL" id="HBUE01119767">
    <property type="protein sequence ID" value="CAG6491833.1"/>
    <property type="molecule type" value="Transcribed_RNA"/>
</dbReference>
<dbReference type="EMBL" id="HBUE01119773">
    <property type="protein sequence ID" value="CAG6491849.1"/>
    <property type="molecule type" value="Transcribed_RNA"/>
</dbReference>
<proteinExistence type="predicted"/>
<feature type="region of interest" description="Disordered" evidence="1">
    <location>
        <begin position="75"/>
        <end position="99"/>
    </location>
</feature>
<dbReference type="EMBL" id="HBUE01119770">
    <property type="protein sequence ID" value="CAG6491842.1"/>
    <property type="molecule type" value="Transcribed_RNA"/>
</dbReference>
<feature type="compositionally biased region" description="Basic residues" evidence="1">
    <location>
        <begin position="24"/>
        <end position="33"/>
    </location>
</feature>
<dbReference type="EMBL" id="HBUE01119769">
    <property type="protein sequence ID" value="CAG6491839.1"/>
    <property type="molecule type" value="Transcribed_RNA"/>
</dbReference>
<evidence type="ECO:0000313" key="2">
    <source>
        <dbReference type="EMBL" id="CAG6491854.1"/>
    </source>
</evidence>
<protein>
    <submittedName>
        <fullName evidence="2">(northern house mosquito) hypothetical protein</fullName>
    </submittedName>
</protein>
<dbReference type="EMBL" id="HBUE01119777">
    <property type="protein sequence ID" value="CAG6491854.1"/>
    <property type="molecule type" value="Transcribed_RNA"/>
</dbReference>